<keyword evidence="7" id="KW-1185">Reference proteome</keyword>
<sequence>MAKKLFSIKRTAFSTEEIVQNITHKSNYEKTIQFIYEDNFEGIKSLILSMGGNEFDAEDIFQDAIAKLIWSIEKSKFKGSAKISTYIYTICKNMWINTQKKEYRYKLVDAQQDSYLFDESLTDETPLKEDSLNAKKQFSEALKEIGADCQSIFKSFYYEGKTFNEILSFFNGKYSTEQAIRNKKSRCLKYLRQKLEERNISSEALNNILDSSL</sequence>
<dbReference type="SUPFAM" id="SSF88946">
    <property type="entry name" value="Sigma2 domain of RNA polymerase sigma factors"/>
    <property type="match status" value="1"/>
</dbReference>
<reference evidence="6 7" key="1">
    <citation type="submission" date="2018-03" db="EMBL/GenBank/DDBJ databases">
        <title>Genomic Encyclopedia of Archaeal and Bacterial Type Strains, Phase II (KMG-II): from individual species to whole genera.</title>
        <authorList>
            <person name="Goeker M."/>
        </authorList>
    </citation>
    <scope>NUCLEOTIDE SEQUENCE [LARGE SCALE GENOMIC DNA]</scope>
    <source>
        <strain evidence="6 7">DSM 28229</strain>
    </source>
</reference>
<evidence type="ECO:0000313" key="6">
    <source>
        <dbReference type="EMBL" id="PWJ40827.1"/>
    </source>
</evidence>
<keyword evidence="1" id="KW-0805">Transcription regulation</keyword>
<evidence type="ECO:0000256" key="2">
    <source>
        <dbReference type="ARBA" id="ARBA00023082"/>
    </source>
</evidence>
<keyword evidence="3" id="KW-0238">DNA-binding</keyword>
<evidence type="ECO:0000259" key="5">
    <source>
        <dbReference type="Pfam" id="PF04542"/>
    </source>
</evidence>
<dbReference type="InterPro" id="IPR007627">
    <property type="entry name" value="RNA_pol_sigma70_r2"/>
</dbReference>
<feature type="domain" description="RNA polymerase sigma-70 region 2" evidence="5">
    <location>
        <begin position="36"/>
        <end position="102"/>
    </location>
</feature>
<dbReference type="Proteomes" id="UP000245535">
    <property type="component" value="Unassembled WGS sequence"/>
</dbReference>
<keyword evidence="2" id="KW-0731">Sigma factor</keyword>
<keyword evidence="4" id="KW-0804">Transcription</keyword>
<dbReference type="OrthoDB" id="1116697at2"/>
<proteinExistence type="predicted"/>
<dbReference type="Pfam" id="PF04542">
    <property type="entry name" value="Sigma70_r2"/>
    <property type="match status" value="1"/>
</dbReference>
<dbReference type="PANTHER" id="PTHR43133">
    <property type="entry name" value="RNA POLYMERASE ECF-TYPE SIGMA FACTO"/>
    <property type="match status" value="1"/>
</dbReference>
<dbReference type="Gene3D" id="1.10.1740.10">
    <property type="match status" value="1"/>
</dbReference>
<dbReference type="RefSeq" id="WP_109619605.1">
    <property type="nucleotide sequence ID" value="NZ_QGDO01000004.1"/>
</dbReference>
<dbReference type="GO" id="GO:0003677">
    <property type="term" value="F:DNA binding"/>
    <property type="evidence" value="ECO:0007669"/>
    <property type="project" value="UniProtKB-KW"/>
</dbReference>
<dbReference type="GO" id="GO:0016987">
    <property type="term" value="F:sigma factor activity"/>
    <property type="evidence" value="ECO:0007669"/>
    <property type="project" value="UniProtKB-KW"/>
</dbReference>
<dbReference type="InterPro" id="IPR039425">
    <property type="entry name" value="RNA_pol_sigma-70-like"/>
</dbReference>
<protein>
    <submittedName>
        <fullName evidence="6">RNA polymerase sigma factor (Sigma-70 family)</fullName>
    </submittedName>
</protein>
<dbReference type="AlphaFoldDB" id="A0A315Z7J5"/>
<dbReference type="InterPro" id="IPR014284">
    <property type="entry name" value="RNA_pol_sigma-70_dom"/>
</dbReference>
<dbReference type="InterPro" id="IPR013325">
    <property type="entry name" value="RNA_pol_sigma_r2"/>
</dbReference>
<comment type="caution">
    <text evidence="6">The sequence shown here is derived from an EMBL/GenBank/DDBJ whole genome shotgun (WGS) entry which is preliminary data.</text>
</comment>
<evidence type="ECO:0000256" key="3">
    <source>
        <dbReference type="ARBA" id="ARBA00023125"/>
    </source>
</evidence>
<dbReference type="NCBIfam" id="TIGR02937">
    <property type="entry name" value="sigma70-ECF"/>
    <property type="match status" value="1"/>
</dbReference>
<accession>A0A315Z7J5</accession>
<dbReference type="EMBL" id="QGDO01000004">
    <property type="protein sequence ID" value="PWJ40827.1"/>
    <property type="molecule type" value="Genomic_DNA"/>
</dbReference>
<evidence type="ECO:0000256" key="4">
    <source>
        <dbReference type="ARBA" id="ARBA00023163"/>
    </source>
</evidence>
<organism evidence="6 7">
    <name type="scientific">Sediminitomix flava</name>
    <dbReference type="NCBI Taxonomy" id="379075"/>
    <lineage>
        <taxon>Bacteria</taxon>
        <taxon>Pseudomonadati</taxon>
        <taxon>Bacteroidota</taxon>
        <taxon>Cytophagia</taxon>
        <taxon>Cytophagales</taxon>
        <taxon>Flammeovirgaceae</taxon>
        <taxon>Sediminitomix</taxon>
    </lineage>
</organism>
<evidence type="ECO:0000313" key="7">
    <source>
        <dbReference type="Proteomes" id="UP000245535"/>
    </source>
</evidence>
<gene>
    <name evidence="6" type="ORF">BC781_10486</name>
</gene>
<evidence type="ECO:0000256" key="1">
    <source>
        <dbReference type="ARBA" id="ARBA00023015"/>
    </source>
</evidence>
<dbReference type="PANTHER" id="PTHR43133:SF8">
    <property type="entry name" value="RNA POLYMERASE SIGMA FACTOR HI_1459-RELATED"/>
    <property type="match status" value="1"/>
</dbReference>
<name>A0A315Z7J5_SEDFL</name>
<dbReference type="GO" id="GO:0006352">
    <property type="term" value="P:DNA-templated transcription initiation"/>
    <property type="evidence" value="ECO:0007669"/>
    <property type="project" value="InterPro"/>
</dbReference>